<proteinExistence type="predicted"/>
<keyword evidence="2" id="KW-1185">Reference proteome</keyword>
<name>A0A834HWG6_RHYFE</name>
<dbReference type="EMBL" id="JAACXV010014551">
    <property type="protein sequence ID" value="KAF7266230.1"/>
    <property type="molecule type" value="Genomic_DNA"/>
</dbReference>
<gene>
    <name evidence="1" type="ORF">GWI33_020415</name>
</gene>
<accession>A0A834HWG6</accession>
<organism evidence="1 2">
    <name type="scientific">Rhynchophorus ferrugineus</name>
    <name type="common">Red palm weevil</name>
    <name type="synonym">Curculio ferrugineus</name>
    <dbReference type="NCBI Taxonomy" id="354439"/>
    <lineage>
        <taxon>Eukaryota</taxon>
        <taxon>Metazoa</taxon>
        <taxon>Ecdysozoa</taxon>
        <taxon>Arthropoda</taxon>
        <taxon>Hexapoda</taxon>
        <taxon>Insecta</taxon>
        <taxon>Pterygota</taxon>
        <taxon>Neoptera</taxon>
        <taxon>Endopterygota</taxon>
        <taxon>Coleoptera</taxon>
        <taxon>Polyphaga</taxon>
        <taxon>Cucujiformia</taxon>
        <taxon>Curculionidae</taxon>
        <taxon>Dryophthorinae</taxon>
        <taxon>Rhynchophorus</taxon>
    </lineage>
</organism>
<dbReference type="AlphaFoldDB" id="A0A834HWG6"/>
<dbReference type="Proteomes" id="UP000625711">
    <property type="component" value="Unassembled WGS sequence"/>
</dbReference>
<evidence type="ECO:0000313" key="2">
    <source>
        <dbReference type="Proteomes" id="UP000625711"/>
    </source>
</evidence>
<comment type="caution">
    <text evidence="1">The sequence shown here is derived from an EMBL/GenBank/DDBJ whole genome shotgun (WGS) entry which is preliminary data.</text>
</comment>
<sequence length="105" mass="11471">MNNNSLRDNGKVSRWAVVQHVPESRSGRRQIRSCRMSGTVPASILSGDGERAPPGNVQAHLAQLITRKITEFIRGEVAAAKEKASDIFLLGPNCYLRPISCRAVS</sequence>
<protein>
    <submittedName>
        <fullName evidence="1">Uncharacterized protein</fullName>
    </submittedName>
</protein>
<evidence type="ECO:0000313" key="1">
    <source>
        <dbReference type="EMBL" id="KAF7266230.1"/>
    </source>
</evidence>
<reference evidence="1" key="1">
    <citation type="submission" date="2020-08" db="EMBL/GenBank/DDBJ databases">
        <title>Genome sequencing and assembly of the red palm weevil Rhynchophorus ferrugineus.</title>
        <authorList>
            <person name="Dias G.B."/>
            <person name="Bergman C.M."/>
            <person name="Manee M."/>
        </authorList>
    </citation>
    <scope>NUCLEOTIDE SEQUENCE</scope>
    <source>
        <strain evidence="1">AA-2017</strain>
        <tissue evidence="1">Whole larva</tissue>
    </source>
</reference>